<dbReference type="GO" id="GO:0008270">
    <property type="term" value="F:zinc ion binding"/>
    <property type="evidence" value="ECO:0007669"/>
    <property type="project" value="UniProtKB-KW"/>
</dbReference>
<dbReference type="OrthoDB" id="436852at2759"/>
<evidence type="ECO:0000256" key="1">
    <source>
        <dbReference type="ARBA" id="ARBA00004123"/>
    </source>
</evidence>
<dbReference type="PROSITE" id="PS50016">
    <property type="entry name" value="ZF_PHD_2"/>
    <property type="match status" value="1"/>
</dbReference>
<evidence type="ECO:0000256" key="5">
    <source>
        <dbReference type="ARBA" id="ARBA00023242"/>
    </source>
</evidence>
<evidence type="ECO:0000313" key="9">
    <source>
        <dbReference type="EMBL" id="CEJ90806.1"/>
    </source>
</evidence>
<organism evidence="9 10">
    <name type="scientific">[Torrubiella] hemipterigena</name>
    <dbReference type="NCBI Taxonomy" id="1531966"/>
    <lineage>
        <taxon>Eukaryota</taxon>
        <taxon>Fungi</taxon>
        <taxon>Dikarya</taxon>
        <taxon>Ascomycota</taxon>
        <taxon>Pezizomycotina</taxon>
        <taxon>Sordariomycetes</taxon>
        <taxon>Hypocreomycetidae</taxon>
        <taxon>Hypocreales</taxon>
        <taxon>Clavicipitaceae</taxon>
        <taxon>Clavicipitaceae incertae sedis</taxon>
        <taxon>'Torrubiella' clade</taxon>
    </lineage>
</organism>
<name>A0A0A1T0Z4_9HYPO</name>
<evidence type="ECO:0000256" key="6">
    <source>
        <dbReference type="PROSITE-ProRule" id="PRU00146"/>
    </source>
</evidence>
<dbReference type="GO" id="GO:0045893">
    <property type="term" value="P:positive regulation of DNA-templated transcription"/>
    <property type="evidence" value="ECO:0007669"/>
    <property type="project" value="TreeGrafter"/>
</dbReference>
<dbReference type="PANTHER" id="PTHR46174:SF1">
    <property type="entry name" value="CXXC-TYPE ZINC FINGER PROTEIN 1"/>
    <property type="match status" value="1"/>
</dbReference>
<protein>
    <recommendedName>
        <fullName evidence="8">PHD-type domain-containing protein</fullName>
    </recommendedName>
</protein>
<accession>A0A0A1T0Z4</accession>
<dbReference type="EMBL" id="CDHN01000003">
    <property type="protein sequence ID" value="CEJ90806.1"/>
    <property type="molecule type" value="Genomic_DNA"/>
</dbReference>
<dbReference type="SUPFAM" id="SSF57903">
    <property type="entry name" value="FYVE/PHD zinc finger"/>
    <property type="match status" value="1"/>
</dbReference>
<evidence type="ECO:0000259" key="8">
    <source>
        <dbReference type="PROSITE" id="PS50016"/>
    </source>
</evidence>
<keyword evidence="5" id="KW-0539">Nucleus</keyword>
<dbReference type="Proteomes" id="UP000039046">
    <property type="component" value="Unassembled WGS sequence"/>
</dbReference>
<dbReference type="PROSITE" id="PS01359">
    <property type="entry name" value="ZF_PHD_1"/>
    <property type="match status" value="1"/>
</dbReference>
<keyword evidence="4" id="KW-0862">Zinc</keyword>
<comment type="subcellular location">
    <subcellularLocation>
        <location evidence="1">Nucleus</location>
    </subcellularLocation>
</comment>
<dbReference type="InterPro" id="IPR011011">
    <property type="entry name" value="Znf_FYVE_PHD"/>
</dbReference>
<feature type="domain" description="PHD-type" evidence="8">
    <location>
        <begin position="91"/>
        <end position="142"/>
    </location>
</feature>
<sequence>MDHTYSDSRFEQSEAKRLKSESRGGSPRPSASDRTPDNSSSTSPVRKKGVAMVVKKAPKRPMAGGPKAAKKFRSQRDGSSPEESEGGSEGGPYCLCRGSDDHRWMICCEFCDDWFHGECIKMTKEVGENLIEKFVCPNCTDSKVFTIYKKACTLPSCKRASRLTQTPQSAFCSSEHSQMWWDRIISRLPKGKTKSGLNDQLSQDEIMAILASDLSEVSAEGKWGIKADPFGLSTEGNGVKDEAMPDQITDEERIFVDMASSKKKQLEDEIAMCNKMLTLIELAQDRRRAAIAAGKIGEDICGYDQRLDAVSARDVFSAYVASPEGQLAFEQSQLVDPLGENSFTRGMCERKRCKPHSGWQKLLAAGIKHQIREMTEQAEEVGEEERAVRDAAGERLRRRMAEGNRVEVL</sequence>
<gene>
    <name evidence="9" type="ORF">VHEMI06563</name>
</gene>
<dbReference type="SMART" id="SM00249">
    <property type="entry name" value="PHD"/>
    <property type="match status" value="1"/>
</dbReference>
<dbReference type="PANTHER" id="PTHR46174">
    <property type="entry name" value="CXXC-TYPE ZINC FINGER PROTEIN 1"/>
    <property type="match status" value="1"/>
</dbReference>
<evidence type="ECO:0000256" key="4">
    <source>
        <dbReference type="ARBA" id="ARBA00022833"/>
    </source>
</evidence>
<dbReference type="Pfam" id="PF00628">
    <property type="entry name" value="PHD"/>
    <property type="match status" value="1"/>
</dbReference>
<dbReference type="InterPro" id="IPR013083">
    <property type="entry name" value="Znf_RING/FYVE/PHD"/>
</dbReference>
<proteinExistence type="predicted"/>
<dbReference type="GO" id="GO:0048188">
    <property type="term" value="C:Set1C/COMPASS complex"/>
    <property type="evidence" value="ECO:0007669"/>
    <property type="project" value="InterPro"/>
</dbReference>
<evidence type="ECO:0000256" key="3">
    <source>
        <dbReference type="ARBA" id="ARBA00022771"/>
    </source>
</evidence>
<dbReference type="CDD" id="cd15552">
    <property type="entry name" value="PHD_PHF3_like"/>
    <property type="match status" value="1"/>
</dbReference>
<keyword evidence="2" id="KW-0479">Metal-binding</keyword>
<dbReference type="HOGENOM" id="CLU_029385_0_0_1"/>
<evidence type="ECO:0000313" key="10">
    <source>
        <dbReference type="Proteomes" id="UP000039046"/>
    </source>
</evidence>
<keyword evidence="10" id="KW-1185">Reference proteome</keyword>
<dbReference type="InterPro" id="IPR019787">
    <property type="entry name" value="Znf_PHD-finger"/>
</dbReference>
<dbReference type="AlphaFoldDB" id="A0A0A1T0Z4"/>
<feature type="region of interest" description="Disordered" evidence="7">
    <location>
        <begin position="1"/>
        <end position="89"/>
    </location>
</feature>
<dbReference type="InterPro" id="IPR001965">
    <property type="entry name" value="Znf_PHD"/>
</dbReference>
<reference evidence="9 10" key="1">
    <citation type="journal article" date="2015" name="Genome Announc.">
        <title>Draft Genome Sequence and Gene Annotation of the Entomopathogenic Fungus Verticillium hemipterigenum.</title>
        <authorList>
            <person name="Horn F."/>
            <person name="Habel A."/>
            <person name="Scharf D.H."/>
            <person name="Dworschak J."/>
            <person name="Brakhage A.A."/>
            <person name="Guthke R."/>
            <person name="Hertweck C."/>
            <person name="Linde J."/>
        </authorList>
    </citation>
    <scope>NUCLEOTIDE SEQUENCE [LARGE SCALE GENOMIC DNA]</scope>
</reference>
<dbReference type="InterPro" id="IPR037869">
    <property type="entry name" value="Spp1/CFP1"/>
</dbReference>
<dbReference type="Gene3D" id="3.30.40.10">
    <property type="entry name" value="Zinc/RING finger domain, C3HC4 (zinc finger)"/>
    <property type="match status" value="1"/>
</dbReference>
<dbReference type="STRING" id="1531966.A0A0A1T0Z4"/>
<feature type="compositionally biased region" description="Basic and acidic residues" evidence="7">
    <location>
        <begin position="1"/>
        <end position="22"/>
    </location>
</feature>
<keyword evidence="3 6" id="KW-0863">Zinc-finger</keyword>
<evidence type="ECO:0000256" key="2">
    <source>
        <dbReference type="ARBA" id="ARBA00022723"/>
    </source>
</evidence>
<dbReference type="InterPro" id="IPR019786">
    <property type="entry name" value="Zinc_finger_PHD-type_CS"/>
</dbReference>
<evidence type="ECO:0000256" key="7">
    <source>
        <dbReference type="SAM" id="MobiDB-lite"/>
    </source>
</evidence>